<keyword evidence="2" id="KW-1185">Reference proteome</keyword>
<accession>A0A7R7W594</accession>
<dbReference type="GeneID" id="64957935"/>
<evidence type="ECO:0000313" key="1">
    <source>
        <dbReference type="EMBL" id="BCR96610.1"/>
    </source>
</evidence>
<evidence type="ECO:0000313" key="2">
    <source>
        <dbReference type="Proteomes" id="UP000661280"/>
    </source>
</evidence>
<dbReference type="AlphaFoldDB" id="A0A7R7W594"/>
<dbReference type="RefSeq" id="XP_041540376.1">
    <property type="nucleotide sequence ID" value="XM_041686386.1"/>
</dbReference>
<dbReference type="KEGG" id="aluc:AKAW2_21550S"/>
<sequence length="70" mass="7924">MPGERGINDWHPGTVDAYHLTIHANITKTDARLGPPKQYCDQPCLLHTTRTNIHNTEHSLMTTFLSRVVT</sequence>
<reference evidence="1" key="2">
    <citation type="submission" date="2021-02" db="EMBL/GenBank/DDBJ databases">
        <title>Aspergillus luchuensis mut. kawachii IFO 4304 genome sequence.</title>
        <authorList>
            <person name="Mori K."/>
            <person name="Kadooka C."/>
            <person name="Goto M."/>
            <person name="Futagami T."/>
        </authorList>
    </citation>
    <scope>NUCLEOTIDE SEQUENCE</scope>
    <source>
        <strain evidence="1">IFO 4308</strain>
    </source>
</reference>
<gene>
    <name evidence="1" type="ORF">AKAW2_21550S</name>
</gene>
<name>A0A7R7W594_ASPKA</name>
<proteinExistence type="predicted"/>
<dbReference type="Proteomes" id="UP000661280">
    <property type="component" value="Chromosome 2"/>
</dbReference>
<protein>
    <submittedName>
        <fullName evidence="1">Uncharacterized protein</fullName>
    </submittedName>
</protein>
<dbReference type="EMBL" id="AP024426">
    <property type="protein sequence ID" value="BCR96610.1"/>
    <property type="molecule type" value="Genomic_DNA"/>
</dbReference>
<reference evidence="1" key="1">
    <citation type="submission" date="2021-01" db="EMBL/GenBank/DDBJ databases">
        <authorList>
            <consortium name="Aspergillus luchuensis mut. kawachii IFO 4304 genome sequencing consortium"/>
            <person name="Kazuki M."/>
            <person name="Futagami T."/>
        </authorList>
    </citation>
    <scope>NUCLEOTIDE SEQUENCE</scope>
    <source>
        <strain evidence="1">IFO 4308</strain>
    </source>
</reference>
<organism evidence="1 2">
    <name type="scientific">Aspergillus kawachii</name>
    <name type="common">White koji mold</name>
    <name type="synonym">Aspergillus awamori var. kawachi</name>
    <dbReference type="NCBI Taxonomy" id="1069201"/>
    <lineage>
        <taxon>Eukaryota</taxon>
        <taxon>Fungi</taxon>
        <taxon>Dikarya</taxon>
        <taxon>Ascomycota</taxon>
        <taxon>Pezizomycotina</taxon>
        <taxon>Eurotiomycetes</taxon>
        <taxon>Eurotiomycetidae</taxon>
        <taxon>Eurotiales</taxon>
        <taxon>Aspergillaceae</taxon>
        <taxon>Aspergillus</taxon>
        <taxon>Aspergillus subgen. Circumdati</taxon>
    </lineage>
</organism>